<feature type="domain" description="Alcohol dehydrogenase-like N-terminal" evidence="3">
    <location>
        <begin position="24"/>
        <end position="128"/>
    </location>
</feature>
<dbReference type="Pfam" id="PF08240">
    <property type="entry name" value="ADH_N"/>
    <property type="match status" value="1"/>
</dbReference>
<feature type="domain" description="Alcohol dehydrogenase-like C-terminal" evidence="2">
    <location>
        <begin position="171"/>
        <end position="288"/>
    </location>
</feature>
<evidence type="ECO:0000313" key="4">
    <source>
        <dbReference type="EMBL" id="QTN36849.1"/>
    </source>
</evidence>
<dbReference type="InterPro" id="IPR050129">
    <property type="entry name" value="Zn_alcohol_dh"/>
</dbReference>
<evidence type="ECO:0000259" key="3">
    <source>
        <dbReference type="Pfam" id="PF08240"/>
    </source>
</evidence>
<evidence type="ECO:0000256" key="1">
    <source>
        <dbReference type="ARBA" id="ARBA00023002"/>
    </source>
</evidence>
<sequence>MKALVYTGPEQLEFQDFADPTPADGEVIVNVESVGICGSDMHAFLGHDERRPAPLILGHEVAGNMMKWGTHETRVTVNPLVSCGECRACKAGQDNLCPNRQIISMPPREGGFAEQITMPTGNLVEVPDHVSADQAALAEPIACGWHAARIARSHPAGAGMDVQALVIGGGAIGLGAALSLKAQGVSDVVMIEPNDLRRRYLIDHCGQTVITEDDLFEEHQFDVVVDGVGYAPTRALASAKVRPGGVIVHIGLGSAEGGLDIRRATLQEITFVGTYTYTAQDFRDCAQAMFDGKLGALDWVETRPLSEGAQAFADIRAGTVAAPKIILKP</sequence>
<evidence type="ECO:0000259" key="2">
    <source>
        <dbReference type="Pfam" id="PF00107"/>
    </source>
</evidence>
<dbReference type="PANTHER" id="PTHR43401">
    <property type="entry name" value="L-THREONINE 3-DEHYDROGENASE"/>
    <property type="match status" value="1"/>
</dbReference>
<protein>
    <submittedName>
        <fullName evidence="4">Alcohol dehydrogenase catalytic domain-containing protein</fullName>
    </submittedName>
</protein>
<evidence type="ECO:0000313" key="5">
    <source>
        <dbReference type="Proteomes" id="UP000665026"/>
    </source>
</evidence>
<dbReference type="InterPro" id="IPR036291">
    <property type="entry name" value="NAD(P)-bd_dom_sf"/>
</dbReference>
<dbReference type="AlphaFoldDB" id="A0A975I8B8"/>
<keyword evidence="1" id="KW-0560">Oxidoreductase</keyword>
<gene>
    <name evidence="4" type="ORF">HZ995_04855</name>
</gene>
<dbReference type="EMBL" id="CP060010">
    <property type="protein sequence ID" value="QTN36849.1"/>
    <property type="molecule type" value="Genomic_DNA"/>
</dbReference>
<proteinExistence type="predicted"/>
<organism evidence="4 5">
    <name type="scientific">Cognatishimia activa</name>
    <dbReference type="NCBI Taxonomy" id="1715691"/>
    <lineage>
        <taxon>Bacteria</taxon>
        <taxon>Pseudomonadati</taxon>
        <taxon>Pseudomonadota</taxon>
        <taxon>Alphaproteobacteria</taxon>
        <taxon>Rhodobacterales</taxon>
        <taxon>Paracoccaceae</taxon>
        <taxon>Cognatishimia</taxon>
    </lineage>
</organism>
<dbReference type="Proteomes" id="UP000665026">
    <property type="component" value="Chromosome"/>
</dbReference>
<dbReference type="Pfam" id="PF00107">
    <property type="entry name" value="ADH_zinc_N"/>
    <property type="match status" value="1"/>
</dbReference>
<dbReference type="InterPro" id="IPR013154">
    <property type="entry name" value="ADH-like_N"/>
</dbReference>
<dbReference type="SUPFAM" id="SSF50129">
    <property type="entry name" value="GroES-like"/>
    <property type="match status" value="1"/>
</dbReference>
<dbReference type="RefSeq" id="WP_209357545.1">
    <property type="nucleotide sequence ID" value="NZ_CP060010.1"/>
</dbReference>
<dbReference type="Gene3D" id="3.40.50.720">
    <property type="entry name" value="NAD(P)-binding Rossmann-like Domain"/>
    <property type="match status" value="1"/>
</dbReference>
<dbReference type="GO" id="GO:0016491">
    <property type="term" value="F:oxidoreductase activity"/>
    <property type="evidence" value="ECO:0007669"/>
    <property type="project" value="UniProtKB-KW"/>
</dbReference>
<dbReference type="KEGG" id="cact:HZ995_04855"/>
<reference evidence="4" key="1">
    <citation type="submission" date="2020-07" db="EMBL/GenBank/DDBJ databases">
        <title>Genome sequences of bacteria associated with the marine, planktonic diatom Thalassiosira profunda strain ECT2AJA-044.</title>
        <authorList>
            <person name="Gargas C.B."/>
            <person name="Roberts W.R."/>
            <person name="Alverson A.J."/>
        </authorList>
    </citation>
    <scope>NUCLEOTIDE SEQUENCE</scope>
    <source>
        <strain evidence="4">ECT2AJA-044</strain>
    </source>
</reference>
<dbReference type="InterPro" id="IPR011032">
    <property type="entry name" value="GroES-like_sf"/>
</dbReference>
<dbReference type="Gene3D" id="3.90.180.10">
    <property type="entry name" value="Medium-chain alcohol dehydrogenases, catalytic domain"/>
    <property type="match status" value="1"/>
</dbReference>
<dbReference type="InterPro" id="IPR013149">
    <property type="entry name" value="ADH-like_C"/>
</dbReference>
<dbReference type="PANTHER" id="PTHR43401:SF2">
    <property type="entry name" value="L-THREONINE 3-DEHYDROGENASE"/>
    <property type="match status" value="1"/>
</dbReference>
<name>A0A975I8B8_9RHOB</name>
<dbReference type="SUPFAM" id="SSF51735">
    <property type="entry name" value="NAD(P)-binding Rossmann-fold domains"/>
    <property type="match status" value="1"/>
</dbReference>
<accession>A0A975I8B8</accession>